<proteinExistence type="predicted"/>
<organism evidence="1 2">
    <name type="scientific">Chrysodeixis includens</name>
    <name type="common">Soybean looper</name>
    <name type="synonym">Pseudoplusia includens</name>
    <dbReference type="NCBI Taxonomy" id="689277"/>
    <lineage>
        <taxon>Eukaryota</taxon>
        <taxon>Metazoa</taxon>
        <taxon>Ecdysozoa</taxon>
        <taxon>Arthropoda</taxon>
        <taxon>Hexapoda</taxon>
        <taxon>Insecta</taxon>
        <taxon>Pterygota</taxon>
        <taxon>Neoptera</taxon>
        <taxon>Endopterygota</taxon>
        <taxon>Lepidoptera</taxon>
        <taxon>Glossata</taxon>
        <taxon>Ditrysia</taxon>
        <taxon>Noctuoidea</taxon>
        <taxon>Noctuidae</taxon>
        <taxon>Plusiinae</taxon>
        <taxon>Chrysodeixis</taxon>
    </lineage>
</organism>
<gene>
    <name evidence="1" type="ORF">CINC_LOCUS12294</name>
</gene>
<dbReference type="AlphaFoldDB" id="A0A9N8PZD8"/>
<dbReference type="Proteomes" id="UP001154114">
    <property type="component" value="Chromosome 8"/>
</dbReference>
<sequence>MCFQLPGFECRRMFQGNHIFVEVIMTLDHRALGSYIDSSVVTGDWQPSRGAVGEAGEGRVVPVEGRARGVAARAPVVDRVLCVAGLRVHCHRPRDHVICHT</sequence>
<name>A0A9N8PZD8_CHRIL</name>
<keyword evidence="2" id="KW-1185">Reference proteome</keyword>
<accession>A0A9N8PZD8</accession>
<evidence type="ECO:0000313" key="1">
    <source>
        <dbReference type="EMBL" id="CAD0198016.1"/>
    </source>
</evidence>
<reference evidence="1" key="1">
    <citation type="submission" date="2021-12" db="EMBL/GenBank/DDBJ databases">
        <authorList>
            <person name="King R."/>
        </authorList>
    </citation>
    <scope>NUCLEOTIDE SEQUENCE</scope>
</reference>
<evidence type="ECO:0000313" key="2">
    <source>
        <dbReference type="Proteomes" id="UP001154114"/>
    </source>
</evidence>
<dbReference type="EMBL" id="LR824011">
    <property type="protein sequence ID" value="CAD0198016.1"/>
    <property type="molecule type" value="Genomic_DNA"/>
</dbReference>
<protein>
    <submittedName>
        <fullName evidence="1">Uncharacterized protein</fullName>
    </submittedName>
</protein>